<dbReference type="GO" id="GO:0016987">
    <property type="term" value="F:sigma factor activity"/>
    <property type="evidence" value="ECO:0007669"/>
    <property type="project" value="UniProtKB-KW"/>
</dbReference>
<evidence type="ECO:0000256" key="4">
    <source>
        <dbReference type="ARBA" id="ARBA00023125"/>
    </source>
</evidence>
<dbReference type="RefSeq" id="WP_197701761.1">
    <property type="nucleotide sequence ID" value="NZ_LT607413.1"/>
</dbReference>
<dbReference type="SUPFAM" id="SSF88946">
    <property type="entry name" value="Sigma2 domain of RNA polymerase sigma factors"/>
    <property type="match status" value="1"/>
</dbReference>
<organism evidence="8 9">
    <name type="scientific">Micromonospora echinospora</name>
    <name type="common">Micromonospora purpurea</name>
    <dbReference type="NCBI Taxonomy" id="1877"/>
    <lineage>
        <taxon>Bacteria</taxon>
        <taxon>Bacillati</taxon>
        <taxon>Actinomycetota</taxon>
        <taxon>Actinomycetes</taxon>
        <taxon>Micromonosporales</taxon>
        <taxon>Micromonosporaceae</taxon>
        <taxon>Micromonospora</taxon>
    </lineage>
</organism>
<dbReference type="PANTHER" id="PTHR43133">
    <property type="entry name" value="RNA POLYMERASE ECF-TYPE SIGMA FACTO"/>
    <property type="match status" value="1"/>
</dbReference>
<dbReference type="Gene3D" id="1.10.1740.10">
    <property type="match status" value="1"/>
</dbReference>
<dbReference type="InterPro" id="IPR036388">
    <property type="entry name" value="WH-like_DNA-bd_sf"/>
</dbReference>
<accession>A0A1C4XMC5</accession>
<dbReference type="Pfam" id="PF04542">
    <property type="entry name" value="Sigma70_r2"/>
    <property type="match status" value="1"/>
</dbReference>
<dbReference type="Gene3D" id="1.10.10.10">
    <property type="entry name" value="Winged helix-like DNA-binding domain superfamily/Winged helix DNA-binding domain"/>
    <property type="match status" value="1"/>
</dbReference>
<dbReference type="CDD" id="cd06171">
    <property type="entry name" value="Sigma70_r4"/>
    <property type="match status" value="1"/>
</dbReference>
<evidence type="ECO:0000259" key="7">
    <source>
        <dbReference type="Pfam" id="PF04545"/>
    </source>
</evidence>
<keyword evidence="2" id="KW-0805">Transcription regulation</keyword>
<dbReference type="GO" id="GO:0006352">
    <property type="term" value="P:DNA-templated transcription initiation"/>
    <property type="evidence" value="ECO:0007669"/>
    <property type="project" value="InterPro"/>
</dbReference>
<evidence type="ECO:0000259" key="6">
    <source>
        <dbReference type="Pfam" id="PF04542"/>
    </source>
</evidence>
<evidence type="ECO:0000256" key="5">
    <source>
        <dbReference type="ARBA" id="ARBA00023163"/>
    </source>
</evidence>
<keyword evidence="4" id="KW-0238">DNA-binding</keyword>
<dbReference type="SUPFAM" id="SSF88659">
    <property type="entry name" value="Sigma3 and sigma4 domains of RNA polymerase sigma factors"/>
    <property type="match status" value="1"/>
</dbReference>
<dbReference type="InterPro" id="IPR013325">
    <property type="entry name" value="RNA_pol_sigma_r2"/>
</dbReference>
<keyword evidence="5" id="KW-0804">Transcription</keyword>
<feature type="domain" description="RNA polymerase sigma-70 region 4" evidence="7">
    <location>
        <begin position="124"/>
        <end position="171"/>
    </location>
</feature>
<dbReference type="GO" id="GO:0003677">
    <property type="term" value="F:DNA binding"/>
    <property type="evidence" value="ECO:0007669"/>
    <property type="project" value="UniProtKB-KW"/>
</dbReference>
<dbReference type="InterPro" id="IPR007630">
    <property type="entry name" value="RNA_pol_sigma70_r4"/>
</dbReference>
<keyword evidence="3" id="KW-0731">Sigma factor</keyword>
<dbReference type="AlphaFoldDB" id="A0A1C4XMC5"/>
<dbReference type="PANTHER" id="PTHR43133:SF52">
    <property type="entry name" value="ECF RNA POLYMERASE SIGMA FACTOR SIGL"/>
    <property type="match status" value="1"/>
</dbReference>
<evidence type="ECO:0000313" key="8">
    <source>
        <dbReference type="EMBL" id="SCF09635.1"/>
    </source>
</evidence>
<reference evidence="9" key="1">
    <citation type="submission" date="2016-06" db="EMBL/GenBank/DDBJ databases">
        <authorList>
            <person name="Varghese N."/>
            <person name="Submissions Spin"/>
        </authorList>
    </citation>
    <scope>NUCLEOTIDE SEQUENCE [LARGE SCALE GENOMIC DNA]</scope>
    <source>
        <strain evidence="9">DSM 43816</strain>
    </source>
</reference>
<proteinExistence type="inferred from homology"/>
<dbReference type="InterPro" id="IPR007627">
    <property type="entry name" value="RNA_pol_sigma70_r2"/>
</dbReference>
<dbReference type="InterPro" id="IPR013324">
    <property type="entry name" value="RNA_pol_sigma_r3/r4-like"/>
</dbReference>
<dbReference type="Proteomes" id="UP000198253">
    <property type="component" value="Chromosome I"/>
</dbReference>
<name>A0A1C4XMC5_MICEC</name>
<evidence type="ECO:0000313" key="9">
    <source>
        <dbReference type="Proteomes" id="UP000198253"/>
    </source>
</evidence>
<keyword evidence="9" id="KW-1185">Reference proteome</keyword>
<dbReference type="NCBIfam" id="TIGR02937">
    <property type="entry name" value="sigma70-ECF"/>
    <property type="match status" value="1"/>
</dbReference>
<feature type="domain" description="RNA polymerase sigma-70 region 2" evidence="6">
    <location>
        <begin position="23"/>
        <end position="91"/>
    </location>
</feature>
<evidence type="ECO:0000256" key="1">
    <source>
        <dbReference type="ARBA" id="ARBA00010641"/>
    </source>
</evidence>
<evidence type="ECO:0000256" key="3">
    <source>
        <dbReference type="ARBA" id="ARBA00023082"/>
    </source>
</evidence>
<dbReference type="InterPro" id="IPR014284">
    <property type="entry name" value="RNA_pol_sigma-70_dom"/>
</dbReference>
<dbReference type="EMBL" id="LT607413">
    <property type="protein sequence ID" value="SCF09635.1"/>
    <property type="molecule type" value="Genomic_DNA"/>
</dbReference>
<comment type="similarity">
    <text evidence="1">Belongs to the sigma-70 factor family. ECF subfamily.</text>
</comment>
<evidence type="ECO:0000256" key="2">
    <source>
        <dbReference type="ARBA" id="ARBA00023015"/>
    </source>
</evidence>
<sequence>MGERAQSRRHGSALESDSRLRELMDTYQQPLLRYAQRLTDGDTGRAEDVVQEAFLRAWRHLDQLTADRGSVLGWLRRVVHNLVMDGYRMKKARPTEVDIENAAEVATSDPMAGVVDSLLVEQVLGGLWPEHRAALVETYLNGRTAAEISATLGVPVGTVKSRLHYALRAARKATAGHLLCAA</sequence>
<dbReference type="Pfam" id="PF04545">
    <property type="entry name" value="Sigma70_r4"/>
    <property type="match status" value="1"/>
</dbReference>
<dbReference type="InParanoid" id="A0A1C4XMC5"/>
<protein>
    <submittedName>
        <fullName evidence="8">RNA polymerase sigma-70 factor, ECF subfamily</fullName>
    </submittedName>
</protein>
<dbReference type="InterPro" id="IPR039425">
    <property type="entry name" value="RNA_pol_sigma-70-like"/>
</dbReference>
<gene>
    <name evidence="8" type="ORF">GA0070618_3185</name>
</gene>